<dbReference type="SUPFAM" id="SSF50156">
    <property type="entry name" value="PDZ domain-like"/>
    <property type="match status" value="1"/>
</dbReference>
<keyword evidence="4 5" id="KW-0720">Serine protease</keyword>
<dbReference type="PROSITE" id="PS50106">
    <property type="entry name" value="PDZ"/>
    <property type="match status" value="1"/>
</dbReference>
<dbReference type="GO" id="GO:0008236">
    <property type="term" value="F:serine-type peptidase activity"/>
    <property type="evidence" value="ECO:0007669"/>
    <property type="project" value="UniProtKB-KW"/>
</dbReference>
<dbReference type="GO" id="GO:0004175">
    <property type="term" value="F:endopeptidase activity"/>
    <property type="evidence" value="ECO:0007669"/>
    <property type="project" value="TreeGrafter"/>
</dbReference>
<dbReference type="Proteomes" id="UP000055590">
    <property type="component" value="Chromosome"/>
</dbReference>
<feature type="region of interest" description="Disordered" evidence="6">
    <location>
        <begin position="1025"/>
        <end position="1047"/>
    </location>
</feature>
<dbReference type="Gene3D" id="3.90.226.10">
    <property type="entry name" value="2-enoyl-CoA Hydratase, Chain A, domain 1"/>
    <property type="match status" value="1"/>
</dbReference>
<organism evidence="9 10">
    <name type="scientific">Vulgatibacter incomptus</name>
    <dbReference type="NCBI Taxonomy" id="1391653"/>
    <lineage>
        <taxon>Bacteria</taxon>
        <taxon>Pseudomonadati</taxon>
        <taxon>Myxococcota</taxon>
        <taxon>Myxococcia</taxon>
        <taxon>Myxococcales</taxon>
        <taxon>Cystobacterineae</taxon>
        <taxon>Vulgatibacteraceae</taxon>
        <taxon>Vulgatibacter</taxon>
    </lineage>
</organism>
<feature type="signal peptide" evidence="7">
    <location>
        <begin position="1"/>
        <end position="27"/>
    </location>
</feature>
<evidence type="ECO:0000313" key="9">
    <source>
        <dbReference type="EMBL" id="AKU90199.1"/>
    </source>
</evidence>
<dbReference type="OrthoDB" id="9812068at2"/>
<evidence type="ECO:0000256" key="4">
    <source>
        <dbReference type="ARBA" id="ARBA00022825"/>
    </source>
</evidence>
<dbReference type="Gene3D" id="2.60.40.10">
    <property type="entry name" value="Immunoglobulins"/>
    <property type="match status" value="1"/>
</dbReference>
<gene>
    <name evidence="9" type="ORF">AKJ08_0586</name>
</gene>
<keyword evidence="3 5" id="KW-0378">Hydrolase</keyword>
<feature type="compositionally biased region" description="Basic and acidic residues" evidence="6">
    <location>
        <begin position="495"/>
        <end position="512"/>
    </location>
</feature>
<dbReference type="NCBIfam" id="TIGR00225">
    <property type="entry name" value="prc"/>
    <property type="match status" value="1"/>
</dbReference>
<dbReference type="GO" id="GO:0030288">
    <property type="term" value="C:outer membrane-bounded periplasmic space"/>
    <property type="evidence" value="ECO:0007669"/>
    <property type="project" value="TreeGrafter"/>
</dbReference>
<name>A0A0K1PAQ6_9BACT</name>
<protein>
    <submittedName>
        <fullName evidence="9">Carboxyl-terminal protease</fullName>
    </submittedName>
</protein>
<sequence length="1047" mass="112692">MIRFAARAAALLALIGAWGFSAGDRLAAPFLSEARAEPSSPAADETPDLASLKVFNRVVLQVKENYFDPSRIQPKQMLIDSLDAVEKQVPEVMVDGDVDSGELKVNVGGKSATFSIADVDSIFKMSLRLGQIMGFVQKNLDKGHTADELRNVEYALVNGMLSSLDPHSVLLKPEYFKEMKLSTKGEFGGLGFIIAMKDGELTVVKVLKGTKENPTPASKYGIKPKDKILQIAGESTVNMDVTEAAERLRGKPGSKIKVLLQRKGWAEPKLMELPRARIEIESVVSKLLTNKIGYVRLKGFQGNTSRDLQAAIRDLKTEAGGKLAGLVIDLRGNPGGLLEQAIQVSDTFVDSGTIVTTVGMSNKLREVKKATDQGNPDLEKNLPLAVLVNGGSASASEIVAGALKNLDRAVIVGRTSFGKGSVQVLYDFPDQSALKLTIAQYLTPGDVSIQETGITPDVELVASRVDKDAVSAFAPIRTMREQDLDRHLSNPADLFAKEPTERPEAKKNDPDQKPLYSLRYLRDEPKTKDGEAALDDEDAEEEELSDDFVEDYQVRFARDLLGAAPFGTRSQILAKMTPFVNGRSAEEEGRIDKAIANLGVDWTKAPAAAGAKAPKVVATLQPAPSSVSHAGDKLDLVLSVTNQGDAPIHRLRAWTESEGNPLLDRREFLIGSVGPGQTKRWTATVELPKALASRRDAVVVKLQDADGHAFDDVRSEINVAELAKPRFAYGWQVVERSGSGDGRSRPGQKLSLVVDVKNVGAGVSSETTYASIKNKGNEKIFIEKGRQKLGELAPGATARATFELELKAGYAEPTMPVQLLVFDEKLEEIVVEKLEIPVTSDPLLVQAAKGFVRPQQDKEIVVRAAPLDDALVLATAGKGASLPVDGRLEGWARVEWQKGRIGFVKLGSDQKVVDGGKPSFANVGLALGRVPPEIRLDVDTSTGGIAVDGTRYTLSGTVLDPQLRDVYVFVNDKKVFFAPGAKDGSPLRIKAEFPLKEGANHVVVVARDGSEVASRQAISVLRRKAADAPASVEPKAAAAIPAPTPHP</sequence>
<dbReference type="RefSeq" id="WP_050724679.1">
    <property type="nucleotide sequence ID" value="NZ_CP012332.1"/>
</dbReference>
<dbReference type="InterPro" id="IPR036034">
    <property type="entry name" value="PDZ_sf"/>
</dbReference>
<dbReference type="InterPro" id="IPR004447">
    <property type="entry name" value="Peptidase_S41A"/>
</dbReference>
<evidence type="ECO:0000313" key="10">
    <source>
        <dbReference type="Proteomes" id="UP000055590"/>
    </source>
</evidence>
<feature type="chain" id="PRO_5005465393" evidence="7">
    <location>
        <begin position="28"/>
        <end position="1047"/>
    </location>
</feature>
<reference evidence="9 10" key="1">
    <citation type="submission" date="2015-08" db="EMBL/GenBank/DDBJ databases">
        <authorList>
            <person name="Babu N.S."/>
            <person name="Beckwith C.J."/>
            <person name="Beseler K.G."/>
            <person name="Brison A."/>
            <person name="Carone J.V."/>
            <person name="Caskin T.P."/>
            <person name="Diamond M."/>
            <person name="Durham M.E."/>
            <person name="Foxe J.M."/>
            <person name="Go M."/>
            <person name="Henderson B.A."/>
            <person name="Jones I.B."/>
            <person name="McGettigan J.A."/>
            <person name="Micheletti S.J."/>
            <person name="Nasrallah M.E."/>
            <person name="Ortiz D."/>
            <person name="Piller C.R."/>
            <person name="Privatt S.R."/>
            <person name="Schneider S.L."/>
            <person name="Sharp S."/>
            <person name="Smith T.C."/>
            <person name="Stanton J.D."/>
            <person name="Ullery H.E."/>
            <person name="Wilson R.J."/>
            <person name="Serrano M.G."/>
            <person name="Buck G."/>
            <person name="Lee V."/>
            <person name="Wang Y."/>
            <person name="Carvalho R."/>
            <person name="Voegtly L."/>
            <person name="Shi R."/>
            <person name="Duckworth R."/>
            <person name="Johnson A."/>
            <person name="Loviza R."/>
            <person name="Walstead R."/>
            <person name="Shah Z."/>
            <person name="Kiflezghi M."/>
            <person name="Wade K."/>
            <person name="Ball S.L."/>
            <person name="Bradley K.W."/>
            <person name="Asai D.J."/>
            <person name="Bowman C.A."/>
            <person name="Russell D.A."/>
            <person name="Pope W.H."/>
            <person name="Jacobs-Sera D."/>
            <person name="Hendrix R.W."/>
            <person name="Hatfull G.F."/>
        </authorList>
    </citation>
    <scope>NUCLEOTIDE SEQUENCE [LARGE SCALE GENOMIC DNA]</scope>
    <source>
        <strain evidence="9 10">DSM 27710</strain>
    </source>
</reference>
<evidence type="ECO:0000259" key="8">
    <source>
        <dbReference type="PROSITE" id="PS50106"/>
    </source>
</evidence>
<dbReference type="InterPro" id="IPR013783">
    <property type="entry name" value="Ig-like_fold"/>
</dbReference>
<proteinExistence type="inferred from homology"/>
<keyword evidence="2 5" id="KW-0645">Protease</keyword>
<dbReference type="InterPro" id="IPR029045">
    <property type="entry name" value="ClpP/crotonase-like_dom_sf"/>
</dbReference>
<dbReference type="SMART" id="SM00245">
    <property type="entry name" value="TSPc"/>
    <property type="match status" value="1"/>
</dbReference>
<dbReference type="Pfam" id="PF00595">
    <property type="entry name" value="PDZ"/>
    <property type="match status" value="1"/>
</dbReference>
<feature type="compositionally biased region" description="Basic and acidic residues" evidence="6">
    <location>
        <begin position="520"/>
        <end position="531"/>
    </location>
</feature>
<dbReference type="SMART" id="SM00228">
    <property type="entry name" value="PDZ"/>
    <property type="match status" value="1"/>
</dbReference>
<comment type="similarity">
    <text evidence="1 5">Belongs to the peptidase S41A family.</text>
</comment>
<dbReference type="GO" id="GO:0007165">
    <property type="term" value="P:signal transduction"/>
    <property type="evidence" value="ECO:0007669"/>
    <property type="project" value="TreeGrafter"/>
</dbReference>
<accession>A0A0K1PAQ6</accession>
<evidence type="ECO:0000256" key="3">
    <source>
        <dbReference type="ARBA" id="ARBA00022801"/>
    </source>
</evidence>
<feature type="domain" description="PDZ" evidence="8">
    <location>
        <begin position="176"/>
        <end position="263"/>
    </location>
</feature>
<dbReference type="GO" id="GO:0006508">
    <property type="term" value="P:proteolysis"/>
    <property type="evidence" value="ECO:0007669"/>
    <property type="project" value="UniProtKB-KW"/>
</dbReference>
<evidence type="ECO:0000256" key="5">
    <source>
        <dbReference type="RuleBase" id="RU004404"/>
    </source>
</evidence>
<dbReference type="PANTHER" id="PTHR32060:SF30">
    <property type="entry name" value="CARBOXY-TERMINAL PROCESSING PROTEASE CTPA"/>
    <property type="match status" value="1"/>
</dbReference>
<dbReference type="KEGG" id="vin:AKJ08_0586"/>
<dbReference type="Pfam" id="PF03572">
    <property type="entry name" value="Peptidase_S41"/>
    <property type="match status" value="1"/>
</dbReference>
<dbReference type="InterPro" id="IPR023831">
    <property type="entry name" value="MXAN_5808-like"/>
</dbReference>
<dbReference type="SUPFAM" id="SSF52096">
    <property type="entry name" value="ClpP/crotonase"/>
    <property type="match status" value="1"/>
</dbReference>
<feature type="compositionally biased region" description="Acidic residues" evidence="6">
    <location>
        <begin position="532"/>
        <end position="546"/>
    </location>
</feature>
<dbReference type="InterPro" id="IPR005151">
    <property type="entry name" value="Tail-specific_protease"/>
</dbReference>
<evidence type="ECO:0000256" key="1">
    <source>
        <dbReference type="ARBA" id="ARBA00009179"/>
    </source>
</evidence>
<evidence type="ECO:0000256" key="7">
    <source>
        <dbReference type="SAM" id="SignalP"/>
    </source>
</evidence>
<dbReference type="NCBIfam" id="TIGR03900">
    <property type="entry name" value="prc_long_Delta"/>
    <property type="match status" value="1"/>
</dbReference>
<dbReference type="CDD" id="cd07560">
    <property type="entry name" value="Peptidase_S41_CPP"/>
    <property type="match status" value="1"/>
</dbReference>
<evidence type="ECO:0000256" key="6">
    <source>
        <dbReference type="SAM" id="MobiDB-lite"/>
    </source>
</evidence>
<dbReference type="STRING" id="1391653.AKJ08_0586"/>
<dbReference type="AlphaFoldDB" id="A0A0K1PAQ6"/>
<feature type="compositionally biased region" description="Low complexity" evidence="6">
    <location>
        <begin position="1027"/>
        <end position="1041"/>
    </location>
</feature>
<dbReference type="InterPro" id="IPR001478">
    <property type="entry name" value="PDZ"/>
</dbReference>
<evidence type="ECO:0000256" key="2">
    <source>
        <dbReference type="ARBA" id="ARBA00022670"/>
    </source>
</evidence>
<dbReference type="Gene3D" id="3.30.750.44">
    <property type="match status" value="1"/>
</dbReference>
<keyword evidence="7" id="KW-0732">Signal</keyword>
<dbReference type="Gene3D" id="2.30.42.10">
    <property type="match status" value="1"/>
</dbReference>
<dbReference type="PANTHER" id="PTHR32060">
    <property type="entry name" value="TAIL-SPECIFIC PROTEASE"/>
    <property type="match status" value="1"/>
</dbReference>
<feature type="region of interest" description="Disordered" evidence="6">
    <location>
        <begin position="487"/>
        <end position="546"/>
    </location>
</feature>
<keyword evidence="10" id="KW-1185">Reference proteome</keyword>
<dbReference type="CDD" id="cd06782">
    <property type="entry name" value="cpPDZ_CPP-like"/>
    <property type="match status" value="1"/>
</dbReference>
<dbReference type="EMBL" id="CP012332">
    <property type="protein sequence ID" value="AKU90199.1"/>
    <property type="molecule type" value="Genomic_DNA"/>
</dbReference>